<reference evidence="2" key="1">
    <citation type="submission" date="2023-08" db="EMBL/GenBank/DDBJ databases">
        <title>Black Yeasts Isolated from many extreme environments.</title>
        <authorList>
            <person name="Coleine C."/>
            <person name="Stajich J.E."/>
            <person name="Selbmann L."/>
        </authorList>
    </citation>
    <scope>NUCLEOTIDE SEQUENCE</scope>
    <source>
        <strain evidence="2">CCFEE 5810</strain>
    </source>
</reference>
<gene>
    <name evidence="2" type="ORF">LTR97_009245</name>
</gene>
<evidence type="ECO:0008006" key="4">
    <source>
        <dbReference type="Google" id="ProtNLM"/>
    </source>
</evidence>
<organism evidence="2 3">
    <name type="scientific">Elasticomyces elasticus</name>
    <dbReference type="NCBI Taxonomy" id="574655"/>
    <lineage>
        <taxon>Eukaryota</taxon>
        <taxon>Fungi</taxon>
        <taxon>Dikarya</taxon>
        <taxon>Ascomycota</taxon>
        <taxon>Pezizomycotina</taxon>
        <taxon>Dothideomycetes</taxon>
        <taxon>Dothideomycetidae</taxon>
        <taxon>Mycosphaerellales</taxon>
        <taxon>Teratosphaeriaceae</taxon>
        <taxon>Elasticomyces</taxon>
    </lineage>
</organism>
<sequence>MSFGFSPSDIVALINLASKAYQGWKKACGEYADVTASLDNLLIILTRIESETAKPESILVRSVDDATDLTRILASTLPTVRELNGVVKQYKSLSLGKSREKNWDRIRFGIKDLTELRLKLNQHVIAITACLETVGLGALSRIERGLETLPQIKHTIDALAADIRAGRREASVLTTYDDDDKEVWRQFRRELIGEGTGLLEEDALGEDECRKDMFEVEAFEDEALEKDALDDQTTTPRAPFDSIMVSSSCIQAAEALVAVPDAQTPLHLVAITGGDQADEFISVPEVYDSTQRGAHLVYSPPRSHQAYVEYCDDDGDNDHACPVVDQEQGGVDIRDELADGPSESDLRKTHGDANDHHDCHITDQQPDDVGAGDGPTYRFSNGNLQETSEAVTYGNVMPQYVTRDQKGCLSLRAYKPGSSLAKKVHAIGFHCFPKCIETMYPRKCSRLVSSTSSATR</sequence>
<feature type="compositionally biased region" description="Basic and acidic residues" evidence="1">
    <location>
        <begin position="344"/>
        <end position="361"/>
    </location>
</feature>
<comment type="caution">
    <text evidence="2">The sequence shown here is derived from an EMBL/GenBank/DDBJ whole genome shotgun (WGS) entry which is preliminary data.</text>
</comment>
<protein>
    <recommendedName>
        <fullName evidence="4">Fungal N-terminal domain-containing protein</fullName>
    </recommendedName>
</protein>
<dbReference type="AlphaFoldDB" id="A0AAN7ZS03"/>
<accession>A0AAN7ZS03</accession>
<dbReference type="Proteomes" id="UP001310594">
    <property type="component" value="Unassembled WGS sequence"/>
</dbReference>
<name>A0AAN7ZS03_9PEZI</name>
<evidence type="ECO:0000313" key="2">
    <source>
        <dbReference type="EMBL" id="KAK5694655.1"/>
    </source>
</evidence>
<dbReference type="EMBL" id="JAVRQU010000015">
    <property type="protein sequence ID" value="KAK5694655.1"/>
    <property type="molecule type" value="Genomic_DNA"/>
</dbReference>
<proteinExistence type="predicted"/>
<feature type="region of interest" description="Disordered" evidence="1">
    <location>
        <begin position="326"/>
        <end position="373"/>
    </location>
</feature>
<evidence type="ECO:0000313" key="3">
    <source>
        <dbReference type="Proteomes" id="UP001310594"/>
    </source>
</evidence>
<evidence type="ECO:0000256" key="1">
    <source>
        <dbReference type="SAM" id="MobiDB-lite"/>
    </source>
</evidence>